<dbReference type="Proteomes" id="UP001500403">
    <property type="component" value="Unassembled WGS sequence"/>
</dbReference>
<dbReference type="EMBL" id="BAAAUD010000058">
    <property type="protein sequence ID" value="GAA2966460.1"/>
    <property type="molecule type" value="Genomic_DNA"/>
</dbReference>
<feature type="transmembrane region" description="Helical" evidence="1">
    <location>
        <begin position="15"/>
        <end position="41"/>
    </location>
</feature>
<comment type="caution">
    <text evidence="2">The sequence shown here is derived from an EMBL/GenBank/DDBJ whole genome shotgun (WGS) entry which is preliminary data.</text>
</comment>
<keyword evidence="1" id="KW-0812">Transmembrane</keyword>
<keyword evidence="1" id="KW-0472">Membrane</keyword>
<dbReference type="RefSeq" id="WP_344499469.1">
    <property type="nucleotide sequence ID" value="NZ_BAAAUD010000058.1"/>
</dbReference>
<reference evidence="2 3" key="1">
    <citation type="journal article" date="2019" name="Int. J. Syst. Evol. Microbiol.">
        <title>The Global Catalogue of Microorganisms (GCM) 10K type strain sequencing project: providing services to taxonomists for standard genome sequencing and annotation.</title>
        <authorList>
            <consortium name="The Broad Institute Genomics Platform"/>
            <consortium name="The Broad Institute Genome Sequencing Center for Infectious Disease"/>
            <person name="Wu L."/>
            <person name="Ma J."/>
        </authorList>
    </citation>
    <scope>NUCLEOTIDE SEQUENCE [LARGE SCALE GENOMIC DNA]</scope>
    <source>
        <strain evidence="2 3">JCM 9088</strain>
    </source>
</reference>
<organism evidence="2 3">
    <name type="scientific">Streptomyces enissocaesilis</name>
    <dbReference type="NCBI Taxonomy" id="332589"/>
    <lineage>
        <taxon>Bacteria</taxon>
        <taxon>Bacillati</taxon>
        <taxon>Actinomycetota</taxon>
        <taxon>Actinomycetes</taxon>
        <taxon>Kitasatosporales</taxon>
        <taxon>Streptomycetaceae</taxon>
        <taxon>Streptomyces</taxon>
        <taxon>Streptomyces rochei group</taxon>
    </lineage>
</organism>
<evidence type="ECO:0008006" key="4">
    <source>
        <dbReference type="Google" id="ProtNLM"/>
    </source>
</evidence>
<evidence type="ECO:0000256" key="1">
    <source>
        <dbReference type="SAM" id="Phobius"/>
    </source>
</evidence>
<accession>A0ABN3XN44</accession>
<evidence type="ECO:0000313" key="3">
    <source>
        <dbReference type="Proteomes" id="UP001500403"/>
    </source>
</evidence>
<sequence>MTHRDGCGPGLTGDALALVAGLADLAVSGVGSALGGIGALLRRADLGELLADGQEEAKARGRLVLDRYAATPPAHLEVLARTVTARTVTAHARAENGSE</sequence>
<keyword evidence="1" id="KW-1133">Transmembrane helix</keyword>
<evidence type="ECO:0000313" key="2">
    <source>
        <dbReference type="EMBL" id="GAA2966460.1"/>
    </source>
</evidence>
<keyword evidence="3" id="KW-1185">Reference proteome</keyword>
<protein>
    <recommendedName>
        <fullName evidence="4">Polyprenyl synthetase</fullName>
    </recommendedName>
</protein>
<proteinExistence type="predicted"/>
<name>A0ABN3XN44_9ACTN</name>
<gene>
    <name evidence="2" type="ORF">GCM10010446_60220</name>
</gene>